<keyword evidence="3" id="KW-1185">Reference proteome</keyword>
<evidence type="ECO:0000256" key="1">
    <source>
        <dbReference type="SAM" id="MobiDB-lite"/>
    </source>
</evidence>
<reference evidence="2 3" key="1">
    <citation type="submission" date="2016-10" db="EMBL/GenBank/DDBJ databases">
        <authorList>
            <person name="Varghese N."/>
            <person name="Submissions S."/>
        </authorList>
    </citation>
    <scope>NUCLEOTIDE SEQUENCE [LARGE SCALE GENOMIC DNA]</scope>
    <source>
        <strain evidence="2 3">DSM 16392</strain>
    </source>
</reference>
<name>A0A1I4DC71_9HYPH</name>
<dbReference type="EMBL" id="FOSK01000011">
    <property type="protein sequence ID" value="SFK89531.1"/>
    <property type="molecule type" value="Genomic_DNA"/>
</dbReference>
<sequence length="112" mass="12602">MTSSACACGTTNTFQNEIDEVLVAASDLQNLAYMQQLLLSERMQDSSERDALFTLHYAFRDRLEALQKSCGQIIDAYSSPMPKSRFREYGREQVDQPQPITKTVVFPDKAGS</sequence>
<accession>A0A1I4DC71</accession>
<protein>
    <submittedName>
        <fullName evidence="2">Uncharacterized protein</fullName>
    </submittedName>
</protein>
<proteinExistence type="predicted"/>
<organism evidence="2 3">
    <name type="scientific">Pseudovibrio ascidiaceicola</name>
    <dbReference type="NCBI Taxonomy" id="285279"/>
    <lineage>
        <taxon>Bacteria</taxon>
        <taxon>Pseudomonadati</taxon>
        <taxon>Pseudomonadota</taxon>
        <taxon>Alphaproteobacteria</taxon>
        <taxon>Hyphomicrobiales</taxon>
        <taxon>Stappiaceae</taxon>
        <taxon>Pseudovibrio</taxon>
    </lineage>
</organism>
<evidence type="ECO:0000313" key="2">
    <source>
        <dbReference type="EMBL" id="SFK89531.1"/>
    </source>
</evidence>
<feature type="region of interest" description="Disordered" evidence="1">
    <location>
        <begin position="90"/>
        <end position="112"/>
    </location>
</feature>
<dbReference type="RefSeq" id="WP_093521941.1">
    <property type="nucleotide sequence ID" value="NZ_FOSK01000011.1"/>
</dbReference>
<gene>
    <name evidence="2" type="ORF">SAMN04488518_11129</name>
</gene>
<evidence type="ECO:0000313" key="3">
    <source>
        <dbReference type="Proteomes" id="UP000199598"/>
    </source>
</evidence>
<comment type="caution">
    <text evidence="2">The sequence shown here is derived from an EMBL/GenBank/DDBJ whole genome shotgun (WGS) entry which is preliminary data.</text>
</comment>
<dbReference type="Proteomes" id="UP000199598">
    <property type="component" value="Unassembled WGS sequence"/>
</dbReference>